<dbReference type="InterPro" id="IPR043128">
    <property type="entry name" value="Rev_trsase/Diguanyl_cyclase"/>
</dbReference>
<dbReference type="SMART" id="SM00267">
    <property type="entry name" value="GGDEF"/>
    <property type="match status" value="1"/>
</dbReference>
<evidence type="ECO:0000256" key="1">
    <source>
        <dbReference type="ARBA" id="ARBA00001946"/>
    </source>
</evidence>
<name>A0A545TV01_9GAMM</name>
<dbReference type="InterPro" id="IPR050469">
    <property type="entry name" value="Diguanylate_Cyclase"/>
</dbReference>
<dbReference type="GO" id="GO:0052621">
    <property type="term" value="F:diguanylate cyclase activity"/>
    <property type="evidence" value="ECO:0007669"/>
    <property type="project" value="UniProtKB-EC"/>
</dbReference>
<comment type="catalytic activity">
    <reaction evidence="3">
        <text>2 GTP = 3',3'-c-di-GMP + 2 diphosphate</text>
        <dbReference type="Rhea" id="RHEA:24898"/>
        <dbReference type="ChEBI" id="CHEBI:33019"/>
        <dbReference type="ChEBI" id="CHEBI:37565"/>
        <dbReference type="ChEBI" id="CHEBI:58805"/>
        <dbReference type="EC" id="2.7.7.65"/>
    </reaction>
</comment>
<feature type="domain" description="GGDEF" evidence="4">
    <location>
        <begin position="68"/>
        <end position="202"/>
    </location>
</feature>
<keyword evidence="6" id="KW-1185">Reference proteome</keyword>
<reference evidence="5 6" key="1">
    <citation type="submission" date="2019-06" db="EMBL/GenBank/DDBJ databases">
        <title>Whole genome sequence for Cellvibrionaceae sp. R142.</title>
        <authorList>
            <person name="Wang G."/>
        </authorList>
    </citation>
    <scope>NUCLEOTIDE SEQUENCE [LARGE SCALE GENOMIC DNA]</scope>
    <source>
        <strain evidence="5 6">R142</strain>
    </source>
</reference>
<protein>
    <recommendedName>
        <fullName evidence="2">diguanylate cyclase</fullName>
        <ecNumber evidence="2">2.7.7.65</ecNumber>
    </recommendedName>
</protein>
<dbReference type="SUPFAM" id="SSF55073">
    <property type="entry name" value="Nucleotide cyclase"/>
    <property type="match status" value="1"/>
</dbReference>
<dbReference type="EC" id="2.7.7.65" evidence="2"/>
<evidence type="ECO:0000313" key="6">
    <source>
        <dbReference type="Proteomes" id="UP000319732"/>
    </source>
</evidence>
<dbReference type="EMBL" id="VHSG01000009">
    <property type="protein sequence ID" value="TQV81044.1"/>
    <property type="molecule type" value="Genomic_DNA"/>
</dbReference>
<evidence type="ECO:0000259" key="4">
    <source>
        <dbReference type="PROSITE" id="PS50887"/>
    </source>
</evidence>
<dbReference type="Proteomes" id="UP000319732">
    <property type="component" value="Unassembled WGS sequence"/>
</dbReference>
<comment type="caution">
    <text evidence="5">The sequence shown here is derived from an EMBL/GenBank/DDBJ whole genome shotgun (WGS) entry which is preliminary data.</text>
</comment>
<dbReference type="CDD" id="cd01949">
    <property type="entry name" value="GGDEF"/>
    <property type="match status" value="1"/>
</dbReference>
<organism evidence="5 6">
    <name type="scientific">Exilibacterium tricleocarpae</name>
    <dbReference type="NCBI Taxonomy" id="2591008"/>
    <lineage>
        <taxon>Bacteria</taxon>
        <taxon>Pseudomonadati</taxon>
        <taxon>Pseudomonadota</taxon>
        <taxon>Gammaproteobacteria</taxon>
        <taxon>Cellvibrionales</taxon>
        <taxon>Cellvibrionaceae</taxon>
        <taxon>Exilibacterium</taxon>
    </lineage>
</organism>
<sequence>MKDRETIPLVCPVGESHCAFLDELARLRQQNRELAEQVRTDTLTGVFNYRHLIQSLEQEIERTRRSAQPTTLIMLDLDHFKLVNDTWGHDTGNAALVNATAAIRGAVRKLDVPCRYGGEEFAVVLPSTSLLMGIQVAERLRNTIVNSPLRIDDQVIRLTASFGVDVFAPGDTETPEAFLKRTDQYLYQAKQNGRNRVCHAIDARLNTGTSISQAERDALLGGDDETDS</sequence>
<evidence type="ECO:0000256" key="2">
    <source>
        <dbReference type="ARBA" id="ARBA00012528"/>
    </source>
</evidence>
<dbReference type="AlphaFoldDB" id="A0A545TV01"/>
<comment type="cofactor">
    <cofactor evidence="1">
        <name>Mg(2+)</name>
        <dbReference type="ChEBI" id="CHEBI:18420"/>
    </cofactor>
</comment>
<dbReference type="PANTHER" id="PTHR45138:SF9">
    <property type="entry name" value="DIGUANYLATE CYCLASE DGCM-RELATED"/>
    <property type="match status" value="1"/>
</dbReference>
<gene>
    <name evidence="5" type="ORF">FKG94_09895</name>
</gene>
<evidence type="ECO:0000313" key="5">
    <source>
        <dbReference type="EMBL" id="TQV81044.1"/>
    </source>
</evidence>
<evidence type="ECO:0000256" key="3">
    <source>
        <dbReference type="ARBA" id="ARBA00034247"/>
    </source>
</evidence>
<dbReference type="InterPro" id="IPR000160">
    <property type="entry name" value="GGDEF_dom"/>
</dbReference>
<dbReference type="Pfam" id="PF00990">
    <property type="entry name" value="GGDEF"/>
    <property type="match status" value="1"/>
</dbReference>
<proteinExistence type="predicted"/>
<dbReference type="NCBIfam" id="TIGR00254">
    <property type="entry name" value="GGDEF"/>
    <property type="match status" value="1"/>
</dbReference>
<dbReference type="OrthoDB" id="9812260at2"/>
<dbReference type="Gene3D" id="3.30.70.270">
    <property type="match status" value="1"/>
</dbReference>
<accession>A0A545TV01</accession>
<dbReference type="FunFam" id="3.30.70.270:FF:000001">
    <property type="entry name" value="Diguanylate cyclase domain protein"/>
    <property type="match status" value="1"/>
</dbReference>
<dbReference type="InterPro" id="IPR029787">
    <property type="entry name" value="Nucleotide_cyclase"/>
</dbReference>
<dbReference type="PROSITE" id="PS50887">
    <property type="entry name" value="GGDEF"/>
    <property type="match status" value="1"/>
</dbReference>
<dbReference type="PANTHER" id="PTHR45138">
    <property type="entry name" value="REGULATORY COMPONENTS OF SENSORY TRANSDUCTION SYSTEM"/>
    <property type="match status" value="1"/>
</dbReference>